<feature type="region of interest" description="Disordered" evidence="1">
    <location>
        <begin position="62"/>
        <end position="153"/>
    </location>
</feature>
<dbReference type="AlphaFoldDB" id="A0A921MW50"/>
<dbReference type="EMBL" id="DYUE01000146">
    <property type="protein sequence ID" value="HJG91262.1"/>
    <property type="molecule type" value="Genomic_DNA"/>
</dbReference>
<feature type="compositionally biased region" description="Basic and acidic residues" evidence="1">
    <location>
        <begin position="62"/>
        <end position="73"/>
    </location>
</feature>
<dbReference type="InterPro" id="IPR025323">
    <property type="entry name" value="DUF4229"/>
</dbReference>
<feature type="transmembrane region" description="Helical" evidence="2">
    <location>
        <begin position="5"/>
        <end position="22"/>
    </location>
</feature>
<gene>
    <name evidence="3" type="ORF">K8V81_06000</name>
</gene>
<comment type="caution">
    <text evidence="3">The sequence shown here is derived from an EMBL/GenBank/DDBJ whole genome shotgun (WGS) entry which is preliminary data.</text>
</comment>
<evidence type="ECO:0000256" key="1">
    <source>
        <dbReference type="SAM" id="MobiDB-lite"/>
    </source>
</evidence>
<keyword evidence="2" id="KW-0472">Membrane</keyword>
<dbReference type="Proteomes" id="UP000742460">
    <property type="component" value="Unassembled WGS sequence"/>
</dbReference>
<dbReference type="Pfam" id="PF14012">
    <property type="entry name" value="DUF4229"/>
    <property type="match status" value="1"/>
</dbReference>
<protein>
    <submittedName>
        <fullName evidence="3">DUF4229 domain-containing protein</fullName>
    </submittedName>
</protein>
<proteinExistence type="predicted"/>
<organism evidence="3 4">
    <name type="scientific">Brachybacterium massiliense</name>
    <dbReference type="NCBI Taxonomy" id="1755098"/>
    <lineage>
        <taxon>Bacteria</taxon>
        <taxon>Bacillati</taxon>
        <taxon>Actinomycetota</taxon>
        <taxon>Actinomycetes</taxon>
        <taxon>Micrococcales</taxon>
        <taxon>Dermabacteraceae</taxon>
        <taxon>Brachybacterium</taxon>
    </lineage>
</organism>
<keyword evidence="2" id="KW-1133">Transmembrane helix</keyword>
<evidence type="ECO:0000256" key="2">
    <source>
        <dbReference type="SAM" id="Phobius"/>
    </source>
</evidence>
<evidence type="ECO:0000313" key="3">
    <source>
        <dbReference type="EMBL" id="HJG91262.1"/>
    </source>
</evidence>
<evidence type="ECO:0000313" key="4">
    <source>
        <dbReference type="Proteomes" id="UP000742460"/>
    </source>
</evidence>
<name>A0A921MW50_9MICO</name>
<feature type="compositionally biased region" description="Acidic residues" evidence="1">
    <location>
        <begin position="74"/>
        <end position="104"/>
    </location>
</feature>
<sequence length="153" mass="16788">MRPFLLYAVIRLGLWVLIWWLLTLMGVGLMLAGVLAALLAMLISILFLDRLRDAAAMRWKAADERRAERRGQEIDEDAEFEDSLLDDSGEGDDPLDPEDPDGTGDLEGPRDPEGSGDLEGWGEIVDPEDPEETADPEDPKGPAGTDGIRSADR</sequence>
<feature type="compositionally biased region" description="Acidic residues" evidence="1">
    <location>
        <begin position="125"/>
        <end position="136"/>
    </location>
</feature>
<reference evidence="3" key="2">
    <citation type="submission" date="2021-09" db="EMBL/GenBank/DDBJ databases">
        <authorList>
            <person name="Gilroy R."/>
        </authorList>
    </citation>
    <scope>NUCLEOTIDE SEQUENCE</scope>
    <source>
        <strain evidence="3">ChiGjej5B5-22894</strain>
    </source>
</reference>
<accession>A0A921MW50</accession>
<feature type="transmembrane region" description="Helical" evidence="2">
    <location>
        <begin position="28"/>
        <end position="48"/>
    </location>
</feature>
<reference evidence="3" key="1">
    <citation type="journal article" date="2021" name="PeerJ">
        <title>Extensive microbial diversity within the chicken gut microbiome revealed by metagenomics and culture.</title>
        <authorList>
            <person name="Gilroy R."/>
            <person name="Ravi A."/>
            <person name="Getino M."/>
            <person name="Pursley I."/>
            <person name="Horton D.L."/>
            <person name="Alikhan N.F."/>
            <person name="Baker D."/>
            <person name="Gharbi K."/>
            <person name="Hall N."/>
            <person name="Watson M."/>
            <person name="Adriaenssens E.M."/>
            <person name="Foster-Nyarko E."/>
            <person name="Jarju S."/>
            <person name="Secka A."/>
            <person name="Antonio M."/>
            <person name="Oren A."/>
            <person name="Chaudhuri R.R."/>
            <person name="La Ragione R."/>
            <person name="Hildebrand F."/>
            <person name="Pallen M.J."/>
        </authorList>
    </citation>
    <scope>NUCLEOTIDE SEQUENCE</scope>
    <source>
        <strain evidence="3">ChiGjej5B5-22894</strain>
    </source>
</reference>
<keyword evidence="2" id="KW-0812">Transmembrane</keyword>